<dbReference type="Proteomes" id="UP001596364">
    <property type="component" value="Unassembled WGS sequence"/>
</dbReference>
<dbReference type="Pfam" id="PF04247">
    <property type="entry name" value="SirB"/>
    <property type="match status" value="1"/>
</dbReference>
<evidence type="ECO:0000256" key="1">
    <source>
        <dbReference type="SAM" id="Phobius"/>
    </source>
</evidence>
<dbReference type="PANTHER" id="PTHR39594">
    <property type="entry name" value="PROTEIN YCHQ"/>
    <property type="match status" value="1"/>
</dbReference>
<gene>
    <name evidence="2" type="ORF">ACFP85_07305</name>
</gene>
<evidence type="ECO:0000313" key="3">
    <source>
        <dbReference type="Proteomes" id="UP001596364"/>
    </source>
</evidence>
<dbReference type="EMBL" id="JBHSUS010000001">
    <property type="protein sequence ID" value="MFC6439950.1"/>
    <property type="molecule type" value="Genomic_DNA"/>
</dbReference>
<keyword evidence="1" id="KW-0472">Membrane</keyword>
<keyword evidence="3" id="KW-1185">Reference proteome</keyword>
<name>A0ABW1XJ05_9ALTE</name>
<dbReference type="PANTHER" id="PTHR39594:SF1">
    <property type="entry name" value="PROTEIN YCHQ"/>
    <property type="match status" value="1"/>
</dbReference>
<feature type="transmembrane region" description="Helical" evidence="1">
    <location>
        <begin position="45"/>
        <end position="63"/>
    </location>
</feature>
<organism evidence="2 3">
    <name type="scientific">Pseudobowmanella zhangzhouensis</name>
    <dbReference type="NCBI Taxonomy" id="1537679"/>
    <lineage>
        <taxon>Bacteria</taxon>
        <taxon>Pseudomonadati</taxon>
        <taxon>Pseudomonadota</taxon>
        <taxon>Gammaproteobacteria</taxon>
        <taxon>Alteromonadales</taxon>
        <taxon>Alteromonadaceae</taxon>
    </lineage>
</organism>
<dbReference type="RefSeq" id="WP_131256831.1">
    <property type="nucleotide sequence ID" value="NZ_JBHSUS010000001.1"/>
</dbReference>
<keyword evidence="1" id="KW-0812">Transmembrane</keyword>
<sequence>MYYLAKLSHLILVFTSVVLLSIRFISRMIGSRFFEKGAPRVIPHVIDTALLLTAVWLCVLLHYNPFVVGWLMEKIVLICCYIGFGALALHYGTALGRFLAMLAALGCIAVIVHLATTKQAFLLG</sequence>
<dbReference type="PIRSF" id="PIRSF005610">
    <property type="entry name" value="SirB"/>
    <property type="match status" value="1"/>
</dbReference>
<comment type="caution">
    <text evidence="2">The sequence shown here is derived from an EMBL/GenBank/DDBJ whole genome shotgun (WGS) entry which is preliminary data.</text>
</comment>
<accession>A0ABW1XJ05</accession>
<proteinExistence type="predicted"/>
<protein>
    <submittedName>
        <fullName evidence="2">SirB2 family protein</fullName>
    </submittedName>
</protein>
<feature type="transmembrane region" description="Helical" evidence="1">
    <location>
        <begin position="98"/>
        <end position="116"/>
    </location>
</feature>
<dbReference type="InterPro" id="IPR007360">
    <property type="entry name" value="SirB"/>
</dbReference>
<feature type="transmembrane region" description="Helical" evidence="1">
    <location>
        <begin position="75"/>
        <end position="91"/>
    </location>
</feature>
<evidence type="ECO:0000313" key="2">
    <source>
        <dbReference type="EMBL" id="MFC6439950.1"/>
    </source>
</evidence>
<feature type="transmembrane region" description="Helical" evidence="1">
    <location>
        <begin position="6"/>
        <end position="25"/>
    </location>
</feature>
<keyword evidence="1" id="KW-1133">Transmembrane helix</keyword>
<reference evidence="3" key="1">
    <citation type="journal article" date="2019" name="Int. J. Syst. Evol. Microbiol.">
        <title>The Global Catalogue of Microorganisms (GCM) 10K type strain sequencing project: providing services to taxonomists for standard genome sequencing and annotation.</title>
        <authorList>
            <consortium name="The Broad Institute Genomics Platform"/>
            <consortium name="The Broad Institute Genome Sequencing Center for Infectious Disease"/>
            <person name="Wu L."/>
            <person name="Ma J."/>
        </authorList>
    </citation>
    <scope>NUCLEOTIDE SEQUENCE [LARGE SCALE GENOMIC DNA]</scope>
    <source>
        <strain evidence="3">CGMCC 1.16031</strain>
    </source>
</reference>